<feature type="transmembrane region" description="Helical" evidence="1">
    <location>
        <begin position="84"/>
        <end position="105"/>
    </location>
</feature>
<dbReference type="STRING" id="1423804.FD14_GL000761"/>
<dbReference type="Proteomes" id="UP000051442">
    <property type="component" value="Unassembled WGS sequence"/>
</dbReference>
<organism evidence="2 3">
    <name type="scientific">Secundilactobacillus similis DSM 23365 = JCM 2765</name>
    <dbReference type="NCBI Taxonomy" id="1423804"/>
    <lineage>
        <taxon>Bacteria</taxon>
        <taxon>Bacillati</taxon>
        <taxon>Bacillota</taxon>
        <taxon>Bacilli</taxon>
        <taxon>Lactobacillales</taxon>
        <taxon>Lactobacillaceae</taxon>
        <taxon>Secundilactobacillus</taxon>
    </lineage>
</organism>
<feature type="transmembrane region" description="Helical" evidence="1">
    <location>
        <begin position="137"/>
        <end position="157"/>
    </location>
</feature>
<evidence type="ECO:0000313" key="3">
    <source>
        <dbReference type="Proteomes" id="UP000051442"/>
    </source>
</evidence>
<dbReference type="EMBL" id="AYZM01000091">
    <property type="protein sequence ID" value="KRN22923.1"/>
    <property type="molecule type" value="Genomic_DNA"/>
</dbReference>
<feature type="transmembrane region" description="Helical" evidence="1">
    <location>
        <begin position="819"/>
        <end position="841"/>
    </location>
</feature>
<name>A0A0R2F661_9LACO</name>
<keyword evidence="3" id="KW-1185">Reference proteome</keyword>
<dbReference type="AlphaFoldDB" id="A0A0R2F661"/>
<feature type="transmembrane region" description="Helical" evidence="1">
    <location>
        <begin position="302"/>
        <end position="324"/>
    </location>
</feature>
<feature type="transmembrane region" description="Helical" evidence="1">
    <location>
        <begin position="272"/>
        <end position="290"/>
    </location>
</feature>
<feature type="transmembrane region" description="Helical" evidence="1">
    <location>
        <begin position="163"/>
        <end position="194"/>
    </location>
</feature>
<feature type="transmembrane region" description="Helical" evidence="1">
    <location>
        <begin position="58"/>
        <end position="77"/>
    </location>
</feature>
<feature type="transmembrane region" description="Helical" evidence="1">
    <location>
        <begin position="111"/>
        <end position="130"/>
    </location>
</feature>
<evidence type="ECO:0000256" key="1">
    <source>
        <dbReference type="SAM" id="Phobius"/>
    </source>
</evidence>
<dbReference type="PANTHER" id="PTHR38454">
    <property type="entry name" value="INTEGRAL MEMBRANE PROTEIN-RELATED"/>
    <property type="match status" value="1"/>
</dbReference>
<dbReference type="InterPro" id="IPR018580">
    <property type="entry name" value="Uncharacterised_YfhO"/>
</dbReference>
<sequence>MGSYFAYRHMAPFGNSSLLTVDLGQQYVDFFAYFRHSLLHDPSGIFYTFQKALGGEMFGIWTYYLLSPFNLILLLFPDKFLPSAIFLMTVLKYGAAGLSFAWLLMKSKLHPGFSALIFSTSYALMGWMIANQLNLMWLDAVIILPLIIWGLLKLVSVGQIRTYVIWLTALLIINYYMAYMVCLFTGLFFLWLWLSRWKSWATARRQLGRFVMGSLLSAGIAAVTLLPTIASLISSKAQYTQTNWHFKFEYFPPKMLAKFFLGSFNFNQMPKGTPNLFIGSIVLLGCLFFFTQARHSVKTRWLAAAMTLMLLVSACFEPLDLIWHAMQFPIWYPYRFSFVISFWLIWLAANALQRDFVPKLWQIGLVGAIILAGVAYVWFNLKQFSFLTQNQVLIGVLFLVAAMCLIALPDKASWVYQIAVISFVVIEMTSNAVSSLNHISYVTQSDYQSYYQIMTKQTHRVTDSDKSWYRLTPTFMRTKNDPMSGQFNGGSVFSSTLEKDMPTFMGNIGQPDGDGFVAYTNGTLLTDALLNFKYLINQQSTNNPTLSQSAVQSVSTRQDLNSYRTKTTDGTITTFQNPNALSLGFMASNQVLALHNTTKDPTQYQANLFAALTGQQKDQHLFTAANFDRVVFQNIKQQTKLTGAFLQKSNFIKPGVITFYFTPKTNDAYYLTLGSNLNDDNVTMTLNDHTLSQYPTYRHTIVVNLANHQKGQQIKLQLTLKKSSLWLQNFTLYQFNNAQFESSLTQLKSSQLKNKRHTQRSIQGTVNVKGSKRTLMTTIPYSSGWHVKVDGRSVQPVKVAGTFMALKLTPGHHNISFSYWPPLFNLGLLISALSLLACYVVPRWRRRQ</sequence>
<accession>A0A0R2F661</accession>
<proteinExistence type="predicted"/>
<evidence type="ECO:0000313" key="2">
    <source>
        <dbReference type="EMBL" id="KRN22923.1"/>
    </source>
</evidence>
<comment type="caution">
    <text evidence="2">The sequence shown here is derived from an EMBL/GenBank/DDBJ whole genome shotgun (WGS) entry which is preliminary data.</text>
</comment>
<feature type="transmembrane region" description="Helical" evidence="1">
    <location>
        <begin position="391"/>
        <end position="408"/>
    </location>
</feature>
<dbReference type="Pfam" id="PF09586">
    <property type="entry name" value="YfhO"/>
    <property type="match status" value="1"/>
</dbReference>
<reference evidence="2 3" key="1">
    <citation type="journal article" date="2015" name="Genome Announc.">
        <title>Expanding the biotechnology potential of lactobacilli through comparative genomics of 213 strains and associated genera.</title>
        <authorList>
            <person name="Sun Z."/>
            <person name="Harris H.M."/>
            <person name="McCann A."/>
            <person name="Guo C."/>
            <person name="Argimon S."/>
            <person name="Zhang W."/>
            <person name="Yang X."/>
            <person name="Jeffery I.B."/>
            <person name="Cooney J.C."/>
            <person name="Kagawa T.F."/>
            <person name="Liu W."/>
            <person name="Song Y."/>
            <person name="Salvetti E."/>
            <person name="Wrobel A."/>
            <person name="Rasinkangas P."/>
            <person name="Parkhill J."/>
            <person name="Rea M.C."/>
            <person name="O'Sullivan O."/>
            <person name="Ritari J."/>
            <person name="Douillard F.P."/>
            <person name="Paul Ross R."/>
            <person name="Yang R."/>
            <person name="Briner A.E."/>
            <person name="Felis G.E."/>
            <person name="de Vos W.M."/>
            <person name="Barrangou R."/>
            <person name="Klaenhammer T.R."/>
            <person name="Caufield P.W."/>
            <person name="Cui Y."/>
            <person name="Zhang H."/>
            <person name="O'Toole P.W."/>
        </authorList>
    </citation>
    <scope>NUCLEOTIDE SEQUENCE [LARGE SCALE GENOMIC DNA]</scope>
    <source>
        <strain evidence="2 3">DSM 23365</strain>
    </source>
</reference>
<evidence type="ECO:0008006" key="4">
    <source>
        <dbReference type="Google" id="ProtNLM"/>
    </source>
</evidence>
<gene>
    <name evidence="2" type="ORF">FD14_GL000761</name>
</gene>
<keyword evidence="1" id="KW-0812">Transmembrane</keyword>
<feature type="transmembrane region" description="Helical" evidence="1">
    <location>
        <begin position="330"/>
        <end position="348"/>
    </location>
</feature>
<feature type="transmembrane region" description="Helical" evidence="1">
    <location>
        <begin position="360"/>
        <end position="379"/>
    </location>
</feature>
<dbReference type="PATRIC" id="fig|1423804.4.peg.815"/>
<protein>
    <recommendedName>
        <fullName evidence="4">Integral membrane protein</fullName>
    </recommendedName>
</protein>
<keyword evidence="1" id="KW-1133">Transmembrane helix</keyword>
<feature type="transmembrane region" description="Helical" evidence="1">
    <location>
        <begin position="215"/>
        <end position="234"/>
    </location>
</feature>
<keyword evidence="1" id="KW-0472">Membrane</keyword>
<dbReference type="PANTHER" id="PTHR38454:SF1">
    <property type="entry name" value="INTEGRAL MEMBRANE PROTEIN"/>
    <property type="match status" value="1"/>
</dbReference>